<evidence type="ECO:0000313" key="2">
    <source>
        <dbReference type="Proteomes" id="UP001442364"/>
    </source>
</evidence>
<gene>
    <name evidence="1" type="ORF">WMO14_04645</name>
</gene>
<comment type="caution">
    <text evidence="1">The sequence shown here is derived from an EMBL/GenBank/DDBJ whole genome shotgun (WGS) entry which is preliminary data.</text>
</comment>
<dbReference type="EMBL" id="JBBMER010000003">
    <property type="protein sequence ID" value="MEQ2379171.1"/>
    <property type="molecule type" value="Genomic_DNA"/>
</dbReference>
<dbReference type="RefSeq" id="WP_349153349.1">
    <property type="nucleotide sequence ID" value="NZ_JBBMER010000003.1"/>
</dbReference>
<keyword evidence="2" id="KW-1185">Reference proteome</keyword>
<dbReference type="Proteomes" id="UP001442364">
    <property type="component" value="Unassembled WGS sequence"/>
</dbReference>
<evidence type="ECO:0000313" key="1">
    <source>
        <dbReference type="EMBL" id="MEQ2379171.1"/>
    </source>
</evidence>
<organism evidence="1 2">
    <name type="scientific">[Lactobacillus] rogosae</name>
    <dbReference type="NCBI Taxonomy" id="706562"/>
    <lineage>
        <taxon>Bacteria</taxon>
        <taxon>Bacillati</taxon>
        <taxon>Bacillota</taxon>
        <taxon>Clostridia</taxon>
        <taxon>Lachnospirales</taxon>
        <taxon>Lachnospiraceae</taxon>
        <taxon>Lachnospira</taxon>
    </lineage>
</organism>
<sequence length="281" mass="33062">MMVAPIYSNDKIINDEKLQRNIISLLSENTVKDLNSKLTFVDHGIYIFSQYREKRYIINDYAENIFWNMVSRLYVLLHDCGLDVLPYFLEVVQADGKQVIKPYPVTPNSDIQQFERATEFIENIKVLRHSEQHNMKPDSVIDKGKERKREKILCGILNKKIPQTESDWEKCIQWITNNCSNLYCLLNKRLVFLEEEATEAQKNFLLGGYYGCLERYFNRILVSVIAEVLRKRHKVYNEIYIEAIAKEKSKEIVEKSIELLKSSVKSVDPYKVILQAVDYYI</sequence>
<proteinExistence type="predicted"/>
<reference evidence="1 2" key="1">
    <citation type="submission" date="2024-03" db="EMBL/GenBank/DDBJ databases">
        <title>Human intestinal bacterial collection.</title>
        <authorList>
            <person name="Pauvert C."/>
            <person name="Hitch T.C.A."/>
            <person name="Clavel T."/>
        </authorList>
    </citation>
    <scope>NUCLEOTIDE SEQUENCE [LARGE SCALE GENOMIC DNA]</scope>
    <source>
        <strain evidence="1 2">CLA-AA-H255</strain>
    </source>
</reference>
<accession>A0ABV1BTU4</accession>
<evidence type="ECO:0008006" key="3">
    <source>
        <dbReference type="Google" id="ProtNLM"/>
    </source>
</evidence>
<protein>
    <recommendedName>
        <fullName evidence="3">Cthe-2314-like HEPN domain-containing protein</fullName>
    </recommendedName>
</protein>
<name>A0ABV1BTU4_9FIRM</name>